<dbReference type="InterPro" id="IPR021196">
    <property type="entry name" value="PdxT/SNO_CS"/>
</dbReference>
<dbReference type="EC" id="3.5.1.2" evidence="10"/>
<feature type="active site" description="Charge relay system" evidence="10 11">
    <location>
        <position position="174"/>
    </location>
</feature>
<evidence type="ECO:0000256" key="2">
    <source>
        <dbReference type="ARBA" id="ARBA00022801"/>
    </source>
</evidence>
<dbReference type="EC" id="4.3.3.6" evidence="10"/>
<dbReference type="SUPFAM" id="SSF52317">
    <property type="entry name" value="Class I glutamine amidotransferase-like"/>
    <property type="match status" value="1"/>
</dbReference>
<dbReference type="EMBL" id="JAARRM010000002">
    <property type="protein sequence ID" value="MBC1521522.1"/>
    <property type="molecule type" value="Genomic_DNA"/>
</dbReference>
<evidence type="ECO:0000256" key="9">
    <source>
        <dbReference type="ARBA" id="ARBA00064749"/>
    </source>
</evidence>
<feature type="binding site" evidence="10 12">
    <location>
        <position position="107"/>
    </location>
    <ligand>
        <name>L-glutamine</name>
        <dbReference type="ChEBI" id="CHEBI:58359"/>
    </ligand>
</feature>
<protein>
    <recommendedName>
        <fullName evidence="10">Pyridoxal 5'-phosphate synthase subunit PdxT</fullName>
        <ecNumber evidence="10">4.3.3.6</ecNumber>
    </recommendedName>
    <alternativeName>
        <fullName evidence="10">Pdx2</fullName>
    </alternativeName>
    <alternativeName>
        <fullName evidence="10">Pyridoxal 5'-phosphate synthase glutaminase subunit</fullName>
        <ecNumber evidence="10">3.5.1.2</ecNumber>
    </alternativeName>
</protein>
<evidence type="ECO:0000256" key="1">
    <source>
        <dbReference type="ARBA" id="ARBA00008345"/>
    </source>
</evidence>
<sequence>MNAKKIGVLALQGAVSEHLAAIQKLGAAPVSVKRLEQLEALDGLILPGGESTTMRRLMKRFGFFEPLRTFHQAGKGILGTCAGMVLAARETDSGEESLGLIDAKVIRNGFGRQKESFEAPLAIEGISGGPFQAVFIRAPYLEQLGKKPEVLARIDEKIVAARQENVLVAAFHPELTDDLRLLEYFIRECI</sequence>
<gene>
    <name evidence="10 13" type="primary">pdxT</name>
    <name evidence="13" type="ORF">HB912_07670</name>
</gene>
<dbReference type="Pfam" id="PF01174">
    <property type="entry name" value="SNO"/>
    <property type="match status" value="1"/>
</dbReference>
<dbReference type="CDD" id="cd01749">
    <property type="entry name" value="GATase1_PB"/>
    <property type="match status" value="1"/>
</dbReference>
<evidence type="ECO:0000256" key="6">
    <source>
        <dbReference type="ARBA" id="ARBA00047992"/>
    </source>
</evidence>
<evidence type="ECO:0000256" key="4">
    <source>
        <dbReference type="ARBA" id="ARBA00022962"/>
    </source>
</evidence>
<dbReference type="FunFam" id="3.40.50.880:FF:000010">
    <property type="entry name" value="uncharacterized protein LOC100176842 isoform X2"/>
    <property type="match status" value="1"/>
</dbReference>
<dbReference type="GO" id="GO:0004359">
    <property type="term" value="F:glutaminase activity"/>
    <property type="evidence" value="ECO:0007669"/>
    <property type="project" value="UniProtKB-UniRule"/>
</dbReference>
<dbReference type="PROSITE" id="PS01236">
    <property type="entry name" value="PDXT_SNO_1"/>
    <property type="match status" value="1"/>
</dbReference>
<dbReference type="GO" id="GO:1903600">
    <property type="term" value="C:glutaminase complex"/>
    <property type="evidence" value="ECO:0007669"/>
    <property type="project" value="TreeGrafter"/>
</dbReference>
<comment type="subunit">
    <text evidence="9 10">In the presence of PdxS, forms a dodecamer of heterodimers. Only shows activity in the heterodimer.</text>
</comment>
<proteinExistence type="inferred from homology"/>
<dbReference type="Proteomes" id="UP000559885">
    <property type="component" value="Unassembled WGS sequence"/>
</dbReference>
<feature type="active site" description="Nucleophile" evidence="10 11">
    <location>
        <position position="81"/>
    </location>
</feature>
<dbReference type="PIRSF" id="PIRSF005639">
    <property type="entry name" value="Glut_amidoT_SNO"/>
    <property type="match status" value="1"/>
</dbReference>
<comment type="catalytic activity">
    <reaction evidence="7 10">
        <text>L-glutamine + H2O = L-glutamate + NH4(+)</text>
        <dbReference type="Rhea" id="RHEA:15889"/>
        <dbReference type="ChEBI" id="CHEBI:15377"/>
        <dbReference type="ChEBI" id="CHEBI:28938"/>
        <dbReference type="ChEBI" id="CHEBI:29985"/>
        <dbReference type="ChEBI" id="CHEBI:58359"/>
        <dbReference type="EC" id="3.5.1.2"/>
    </reaction>
</comment>
<feature type="active site" description="Charge relay system" evidence="10 11">
    <location>
        <position position="172"/>
    </location>
</feature>
<dbReference type="PROSITE" id="PS51273">
    <property type="entry name" value="GATASE_TYPE_1"/>
    <property type="match status" value="1"/>
</dbReference>
<dbReference type="RefSeq" id="WP_185373496.1">
    <property type="nucleotide sequence ID" value="NZ_JAARRM010000002.1"/>
</dbReference>
<comment type="catalytic activity">
    <reaction evidence="6 10">
        <text>aldehydo-D-ribose 5-phosphate + D-glyceraldehyde 3-phosphate + L-glutamine = pyridoxal 5'-phosphate + L-glutamate + phosphate + 3 H2O + H(+)</text>
        <dbReference type="Rhea" id="RHEA:31507"/>
        <dbReference type="ChEBI" id="CHEBI:15377"/>
        <dbReference type="ChEBI" id="CHEBI:15378"/>
        <dbReference type="ChEBI" id="CHEBI:29985"/>
        <dbReference type="ChEBI" id="CHEBI:43474"/>
        <dbReference type="ChEBI" id="CHEBI:58273"/>
        <dbReference type="ChEBI" id="CHEBI:58359"/>
        <dbReference type="ChEBI" id="CHEBI:59776"/>
        <dbReference type="ChEBI" id="CHEBI:597326"/>
        <dbReference type="EC" id="4.3.3.6"/>
    </reaction>
</comment>
<evidence type="ECO:0000256" key="7">
    <source>
        <dbReference type="ARBA" id="ARBA00049534"/>
    </source>
</evidence>
<dbReference type="InterPro" id="IPR002161">
    <property type="entry name" value="PdxT/SNO"/>
</dbReference>
<dbReference type="GO" id="GO:0006543">
    <property type="term" value="P:L-glutamine catabolic process"/>
    <property type="evidence" value="ECO:0007669"/>
    <property type="project" value="UniProtKB-UniRule"/>
</dbReference>
<keyword evidence="2 10" id="KW-0378">Hydrolase</keyword>
<evidence type="ECO:0000313" key="13">
    <source>
        <dbReference type="EMBL" id="MBC1521522.1"/>
    </source>
</evidence>
<evidence type="ECO:0000313" key="14">
    <source>
        <dbReference type="Proteomes" id="UP000559885"/>
    </source>
</evidence>
<dbReference type="GO" id="GO:0005829">
    <property type="term" value="C:cytosol"/>
    <property type="evidence" value="ECO:0007669"/>
    <property type="project" value="TreeGrafter"/>
</dbReference>
<evidence type="ECO:0000256" key="5">
    <source>
        <dbReference type="ARBA" id="ARBA00023239"/>
    </source>
</evidence>
<evidence type="ECO:0000256" key="8">
    <source>
        <dbReference type="ARBA" id="ARBA00054599"/>
    </source>
</evidence>
<keyword evidence="5 10" id="KW-0456">Lyase</keyword>
<dbReference type="NCBIfam" id="TIGR03800">
    <property type="entry name" value="PLP_synth_Pdx2"/>
    <property type="match status" value="1"/>
</dbReference>
<dbReference type="GO" id="GO:0008614">
    <property type="term" value="P:pyridoxine metabolic process"/>
    <property type="evidence" value="ECO:0007669"/>
    <property type="project" value="TreeGrafter"/>
</dbReference>
<dbReference type="InterPro" id="IPR029062">
    <property type="entry name" value="Class_I_gatase-like"/>
</dbReference>
<dbReference type="PROSITE" id="PS51130">
    <property type="entry name" value="PDXT_SNO_2"/>
    <property type="match status" value="1"/>
</dbReference>
<dbReference type="AlphaFoldDB" id="A0A841ZPZ5"/>
<organism evidence="13 14">
    <name type="scientific">Listeria aquatica</name>
    <dbReference type="NCBI Taxonomy" id="1494960"/>
    <lineage>
        <taxon>Bacteria</taxon>
        <taxon>Bacillati</taxon>
        <taxon>Bacillota</taxon>
        <taxon>Bacilli</taxon>
        <taxon>Bacillales</taxon>
        <taxon>Listeriaceae</taxon>
        <taxon>Listeria</taxon>
    </lineage>
</organism>
<keyword evidence="4 10" id="KW-0315">Glutamine amidotransferase</keyword>
<dbReference type="UniPathway" id="UPA00245"/>
<name>A0A841ZPZ5_9LIST</name>
<dbReference type="HAMAP" id="MF_01615">
    <property type="entry name" value="PdxT"/>
    <property type="match status" value="1"/>
</dbReference>
<dbReference type="GO" id="GO:0042823">
    <property type="term" value="P:pyridoxal phosphate biosynthetic process"/>
    <property type="evidence" value="ECO:0007669"/>
    <property type="project" value="UniProtKB-UniRule"/>
</dbReference>
<dbReference type="PANTHER" id="PTHR31559">
    <property type="entry name" value="PYRIDOXAL 5'-PHOSPHATE SYNTHASE SUBUNIT SNO"/>
    <property type="match status" value="1"/>
</dbReference>
<evidence type="ECO:0000256" key="3">
    <source>
        <dbReference type="ARBA" id="ARBA00022898"/>
    </source>
</evidence>
<evidence type="ECO:0000256" key="12">
    <source>
        <dbReference type="PIRSR" id="PIRSR005639-2"/>
    </source>
</evidence>
<comment type="pathway">
    <text evidence="10">Cofactor biosynthesis; pyridoxal 5'-phosphate biosynthesis.</text>
</comment>
<accession>A0A841ZPZ5</accession>
<feature type="binding site" evidence="10 12">
    <location>
        <begin position="49"/>
        <end position="51"/>
    </location>
    <ligand>
        <name>L-glutamine</name>
        <dbReference type="ChEBI" id="CHEBI:58359"/>
    </ligand>
</feature>
<comment type="caution">
    <text evidence="13">The sequence shown here is derived from an EMBL/GenBank/DDBJ whole genome shotgun (WGS) entry which is preliminary data.</text>
</comment>
<dbReference type="PANTHER" id="PTHR31559:SF0">
    <property type="entry name" value="PYRIDOXAL 5'-PHOSPHATE SYNTHASE SUBUNIT SNO1-RELATED"/>
    <property type="match status" value="1"/>
</dbReference>
<evidence type="ECO:0000256" key="10">
    <source>
        <dbReference type="HAMAP-Rule" id="MF_01615"/>
    </source>
</evidence>
<comment type="function">
    <text evidence="8 10">Catalyzes the hydrolysis of glutamine to glutamate and ammonia as part of the biosynthesis of pyridoxal 5'-phosphate. The resulting ammonia molecule is channeled to the active site of PdxS.</text>
</comment>
<keyword evidence="3 10" id="KW-0663">Pyridoxal phosphate</keyword>
<evidence type="ECO:0000256" key="11">
    <source>
        <dbReference type="PIRSR" id="PIRSR005639-1"/>
    </source>
</evidence>
<dbReference type="GO" id="GO:0036381">
    <property type="term" value="F:pyridoxal 5'-phosphate synthase (glutamine hydrolysing) activity"/>
    <property type="evidence" value="ECO:0007669"/>
    <property type="project" value="UniProtKB-UniRule"/>
</dbReference>
<comment type="similarity">
    <text evidence="1 10">Belongs to the glutaminase PdxT/SNO family.</text>
</comment>
<dbReference type="Gene3D" id="3.40.50.880">
    <property type="match status" value="1"/>
</dbReference>
<feature type="binding site" evidence="10 12">
    <location>
        <begin position="136"/>
        <end position="137"/>
    </location>
    <ligand>
        <name>L-glutamine</name>
        <dbReference type="ChEBI" id="CHEBI:58359"/>
    </ligand>
</feature>
<reference evidence="13 14" key="1">
    <citation type="submission" date="2020-03" db="EMBL/GenBank/DDBJ databases">
        <title>Soil Listeria distribution.</title>
        <authorList>
            <person name="Liao J."/>
            <person name="Wiedmann M."/>
        </authorList>
    </citation>
    <scope>NUCLEOTIDE SEQUENCE [LARGE SCALE GENOMIC DNA]</scope>
    <source>
        <strain evidence="13 14">FSL L7-1507</strain>
    </source>
</reference>